<dbReference type="InterPro" id="IPR036404">
    <property type="entry name" value="Jacalin-like_lectin_dom_sf"/>
</dbReference>
<dbReference type="GO" id="GO:0005536">
    <property type="term" value="F:D-glucose binding"/>
    <property type="evidence" value="ECO:0007669"/>
    <property type="project" value="UniProtKB-ARBA"/>
</dbReference>
<dbReference type="FunFam" id="2.100.10.30:FF:000001">
    <property type="entry name" value="Jacalin-related lectin 33"/>
    <property type="match status" value="1"/>
</dbReference>
<comment type="similarity">
    <text evidence="1">Belongs to the jacalin lectin family.</text>
</comment>
<dbReference type="PANTHER" id="PTHR47293">
    <property type="entry name" value="JACALIN-RELATED LECTIN 3"/>
    <property type="match status" value="1"/>
</dbReference>
<evidence type="ECO:0000313" key="5">
    <source>
        <dbReference type="EnsemblPlants" id="QL05p016350:mrna"/>
    </source>
</evidence>
<dbReference type="Pfam" id="PF01419">
    <property type="entry name" value="Jacalin"/>
    <property type="match status" value="1"/>
</dbReference>
<dbReference type="EnsemblPlants" id="QL05p016350:mrna">
    <property type="protein sequence ID" value="QL05p016350:mrna"/>
    <property type="gene ID" value="QL05p016350"/>
</dbReference>
<organism evidence="5 6">
    <name type="scientific">Quercus lobata</name>
    <name type="common">Valley oak</name>
    <dbReference type="NCBI Taxonomy" id="97700"/>
    <lineage>
        <taxon>Eukaryota</taxon>
        <taxon>Viridiplantae</taxon>
        <taxon>Streptophyta</taxon>
        <taxon>Embryophyta</taxon>
        <taxon>Tracheophyta</taxon>
        <taxon>Spermatophyta</taxon>
        <taxon>Magnoliopsida</taxon>
        <taxon>eudicotyledons</taxon>
        <taxon>Gunneridae</taxon>
        <taxon>Pentapetalae</taxon>
        <taxon>rosids</taxon>
        <taxon>fabids</taxon>
        <taxon>Fagales</taxon>
        <taxon>Fagaceae</taxon>
        <taxon>Quercus</taxon>
    </lineage>
</organism>
<dbReference type="InterPro" id="IPR001229">
    <property type="entry name" value="Jacalin-like_lectin_dom"/>
</dbReference>
<dbReference type="EMBL" id="LRBV02000005">
    <property type="status" value="NOT_ANNOTATED_CDS"/>
    <property type="molecule type" value="Genomic_DNA"/>
</dbReference>
<evidence type="ECO:0000256" key="2">
    <source>
        <dbReference type="ARBA" id="ARBA00022734"/>
    </source>
</evidence>
<dbReference type="Proteomes" id="UP000594261">
    <property type="component" value="Chromosome 5"/>
</dbReference>
<protein>
    <recommendedName>
        <fullName evidence="4">Jacalin-type lectin domain-containing protein</fullName>
    </recommendedName>
</protein>
<dbReference type="Gene3D" id="2.100.10.30">
    <property type="entry name" value="Jacalin-like lectin domain"/>
    <property type="match status" value="1"/>
</dbReference>
<evidence type="ECO:0000256" key="1">
    <source>
        <dbReference type="ARBA" id="ARBA00006568"/>
    </source>
</evidence>
<evidence type="ECO:0000256" key="3">
    <source>
        <dbReference type="SAM" id="MobiDB-lite"/>
    </source>
</evidence>
<name>A0A7N2LML5_QUELO</name>
<keyword evidence="6" id="KW-1185">Reference proteome</keyword>
<dbReference type="SUPFAM" id="SSF51101">
    <property type="entry name" value="Mannose-binding lectins"/>
    <property type="match status" value="1"/>
</dbReference>
<accession>A0A7N2LML5</accession>
<proteinExistence type="inferred from homology"/>
<reference evidence="5" key="2">
    <citation type="submission" date="2021-01" db="UniProtKB">
        <authorList>
            <consortium name="EnsemblPlants"/>
        </authorList>
    </citation>
    <scope>IDENTIFICATION</scope>
</reference>
<dbReference type="AlphaFoldDB" id="A0A7N2LML5"/>
<evidence type="ECO:0000313" key="6">
    <source>
        <dbReference type="Proteomes" id="UP000594261"/>
    </source>
</evidence>
<feature type="domain" description="Jacalin-type lectin" evidence="4">
    <location>
        <begin position="41"/>
        <end position="183"/>
    </location>
</feature>
<sequence length="219" mass="23821">MTYFAAPAQVLLGGTSCWDDRPPKRGKEGGIDRSNGKKKSIVLLGPSGGNGGTNWDDGTYHGVREITIVYDRCIDSIRVVYSKNGKSIPAEKHGGLGGNRTAEIKLQYPEEFLVTVSGHYCPVVHGGSPVIRSLTFRSNKRTFGPFGIEEGTPFTFSMDGGLIVGFNGRSGWYLDAIGFRLSRVQTTKLFQRVQKSLRKLTSTASKSSAPKDGEIRSQT</sequence>
<dbReference type="InterPro" id="IPR033734">
    <property type="entry name" value="Jacalin-like_lectin_dom_plant"/>
</dbReference>
<dbReference type="PROSITE" id="PS51752">
    <property type="entry name" value="JACALIN_LECTIN"/>
    <property type="match status" value="1"/>
</dbReference>
<dbReference type="OMA" id="WFTRMVA"/>
<evidence type="ECO:0000259" key="4">
    <source>
        <dbReference type="PROSITE" id="PS51752"/>
    </source>
</evidence>
<keyword evidence="2" id="KW-0430">Lectin</keyword>
<dbReference type="FunCoup" id="A0A7N2LML5">
    <property type="interactions" value="17"/>
</dbReference>
<dbReference type="GO" id="GO:0005537">
    <property type="term" value="F:D-mannose binding"/>
    <property type="evidence" value="ECO:0007669"/>
    <property type="project" value="UniProtKB-ARBA"/>
</dbReference>
<feature type="region of interest" description="Disordered" evidence="3">
    <location>
        <begin position="16"/>
        <end position="35"/>
    </location>
</feature>
<feature type="compositionally biased region" description="Basic and acidic residues" evidence="3">
    <location>
        <begin position="18"/>
        <end position="35"/>
    </location>
</feature>
<reference evidence="5 6" key="1">
    <citation type="journal article" date="2016" name="G3 (Bethesda)">
        <title>First Draft Assembly and Annotation of the Genome of a California Endemic Oak Quercus lobata Nee (Fagaceae).</title>
        <authorList>
            <person name="Sork V.L."/>
            <person name="Fitz-Gibbon S.T."/>
            <person name="Puiu D."/>
            <person name="Crepeau M."/>
            <person name="Gugger P.F."/>
            <person name="Sherman R."/>
            <person name="Stevens K."/>
            <person name="Langley C.H."/>
            <person name="Pellegrini M."/>
            <person name="Salzberg S.L."/>
        </authorList>
    </citation>
    <scope>NUCLEOTIDE SEQUENCE [LARGE SCALE GENOMIC DNA]</scope>
    <source>
        <strain evidence="5 6">cv. SW786</strain>
    </source>
</reference>
<dbReference type="InParanoid" id="A0A7N2LML5"/>
<dbReference type="SMART" id="SM00915">
    <property type="entry name" value="Jacalin"/>
    <property type="match status" value="1"/>
</dbReference>
<dbReference type="Gramene" id="QL05p016350:mrna">
    <property type="protein sequence ID" value="QL05p016350:mrna"/>
    <property type="gene ID" value="QL05p016350"/>
</dbReference>
<dbReference type="CDD" id="cd09612">
    <property type="entry name" value="Jacalin"/>
    <property type="match status" value="1"/>
</dbReference>
<dbReference type="PANTHER" id="PTHR47293:SF15">
    <property type="entry name" value="JACALIN-RELATED LECTIN 19"/>
    <property type="match status" value="1"/>
</dbReference>